<protein>
    <submittedName>
        <fullName evidence="1">Uncharacterized protein</fullName>
    </submittedName>
</protein>
<accession>A0ABY3BRP0</accession>
<reference evidence="1 2" key="1">
    <citation type="journal article" date="2019" name="Appl. Microbiol. Biotechnol.">
        <title>Differential efficiency of wild type rhizogenic strains for rol gene transformation of plants.</title>
        <authorList>
            <person name="Desmet S."/>
            <person name="De Keyser E."/>
            <person name="Van Vaerenbergh J."/>
            <person name="Baeyen S."/>
            <person name="Van Huylenbroeck J."/>
            <person name="Geelen D."/>
            <person name="Dhooghe E."/>
        </authorList>
    </citation>
    <scope>NUCLEOTIDE SEQUENCE [LARGE SCALE GENOMIC DNA]</scope>
    <source>
        <strain evidence="1 2">GBBC3283</strain>
    </source>
</reference>
<keyword evidence="2" id="KW-1185">Reference proteome</keyword>
<dbReference type="Proteomes" id="UP000319481">
    <property type="component" value="Unassembled WGS sequence"/>
</dbReference>
<comment type="caution">
    <text evidence="1">The sequence shown here is derived from an EMBL/GenBank/DDBJ whole genome shotgun (WGS) entry which is preliminary data.</text>
</comment>
<proteinExistence type="predicted"/>
<dbReference type="RefSeq" id="WP_142912596.1">
    <property type="nucleotide sequence ID" value="NZ_JAPZLP010000006.1"/>
</dbReference>
<gene>
    <name evidence="1" type="ORF">EXN23_10270</name>
</gene>
<name>A0ABY3BRP0_9HYPH</name>
<evidence type="ECO:0000313" key="1">
    <source>
        <dbReference type="EMBL" id="TRA94058.1"/>
    </source>
</evidence>
<sequence length="250" mass="28043">MNNIDQLKPSVKTKITTVKKAHVITVAQVFEDFHAEGFFTPDLASKPYDASHKLLSEITRTLAVVAAKEAASGTGAPTASYITKKQKAFATSWWTYLTEKIVGGPDAKDKSLKRAIELDVRQTFDAVLYKTTTGKDLPESKDGFGHNAMQALRKATGHGDAAIFLYRLRYWWPKAKIVIDGRKWIANTHKQWAEELGIEERGFRTAYSHLLKMELIEARAAPFKGQTMNHVRPTEICQKLFASSEQEVTD</sequence>
<dbReference type="EMBL" id="SGNZ01000004">
    <property type="protein sequence ID" value="TRA94058.1"/>
    <property type="molecule type" value="Genomic_DNA"/>
</dbReference>
<organism evidence="1 2">
    <name type="scientific">Agrobacterium salinitolerans</name>
    <dbReference type="NCBI Taxonomy" id="1183413"/>
    <lineage>
        <taxon>Bacteria</taxon>
        <taxon>Pseudomonadati</taxon>
        <taxon>Pseudomonadota</taxon>
        <taxon>Alphaproteobacteria</taxon>
        <taxon>Hyphomicrobiales</taxon>
        <taxon>Rhizobiaceae</taxon>
        <taxon>Rhizobium/Agrobacterium group</taxon>
        <taxon>Agrobacterium</taxon>
    </lineage>
</organism>
<evidence type="ECO:0000313" key="2">
    <source>
        <dbReference type="Proteomes" id="UP000319481"/>
    </source>
</evidence>